<organism evidence="2 3">
    <name type="scientific">Flexivirga aerilata</name>
    <dbReference type="NCBI Taxonomy" id="1656889"/>
    <lineage>
        <taxon>Bacteria</taxon>
        <taxon>Bacillati</taxon>
        <taxon>Actinomycetota</taxon>
        <taxon>Actinomycetes</taxon>
        <taxon>Micrococcales</taxon>
        <taxon>Dermacoccaceae</taxon>
        <taxon>Flexivirga</taxon>
    </lineage>
</organism>
<reference evidence="2 3" key="1">
    <citation type="submission" date="2020-05" db="EMBL/GenBank/DDBJ databases">
        <title>Flexivirga sp. ID2601S isolated from air conditioner.</title>
        <authorList>
            <person name="Kim D.H."/>
        </authorList>
    </citation>
    <scope>NUCLEOTIDE SEQUENCE [LARGE SCALE GENOMIC DNA]</scope>
    <source>
        <strain evidence="2 3">ID2601S</strain>
    </source>
</reference>
<dbReference type="AlphaFoldDB" id="A0A849AHH9"/>
<dbReference type="RefSeq" id="WP_171153959.1">
    <property type="nucleotide sequence ID" value="NZ_JABENB010000001.1"/>
</dbReference>
<evidence type="ECO:0000256" key="1">
    <source>
        <dbReference type="SAM" id="Phobius"/>
    </source>
</evidence>
<evidence type="ECO:0000313" key="3">
    <source>
        <dbReference type="Proteomes" id="UP000557772"/>
    </source>
</evidence>
<dbReference type="Proteomes" id="UP000557772">
    <property type="component" value="Unassembled WGS sequence"/>
</dbReference>
<accession>A0A849AHH9</accession>
<keyword evidence="3" id="KW-1185">Reference proteome</keyword>
<proteinExistence type="predicted"/>
<comment type="caution">
    <text evidence="2">The sequence shown here is derived from an EMBL/GenBank/DDBJ whole genome shotgun (WGS) entry which is preliminary data.</text>
</comment>
<keyword evidence="1" id="KW-1133">Transmembrane helix</keyword>
<dbReference type="EMBL" id="JABENB010000001">
    <property type="protein sequence ID" value="NNG39317.1"/>
    <property type="molecule type" value="Genomic_DNA"/>
</dbReference>
<name>A0A849AHH9_9MICO</name>
<gene>
    <name evidence="2" type="ORF">HJ588_08520</name>
</gene>
<keyword evidence="1" id="KW-0812">Transmembrane</keyword>
<feature type="transmembrane region" description="Helical" evidence="1">
    <location>
        <begin position="6"/>
        <end position="28"/>
    </location>
</feature>
<protein>
    <submittedName>
        <fullName evidence="2">DUF2550 domain-containing protein</fullName>
    </submittedName>
</protein>
<dbReference type="InterPro" id="IPR019675">
    <property type="entry name" value="DUF2550"/>
</dbReference>
<keyword evidence="1" id="KW-0472">Membrane</keyword>
<dbReference type="Pfam" id="PF10739">
    <property type="entry name" value="DUF2550"/>
    <property type="match status" value="1"/>
</dbReference>
<evidence type="ECO:0000313" key="2">
    <source>
        <dbReference type="EMBL" id="NNG39317.1"/>
    </source>
</evidence>
<sequence>MAATIDWIGVGLACLVLLVVLVLAGMVLRRRLIARGEPMALVALARGEDGWKLGMTRLTTHDVQWFALVGLGLRPRWVWVRGDLDLGSPEPVAGNRPIAIVDPVQVDCQAGGRSFRIAVARGDYTALRSWSESAPPGRGVNVA</sequence>